<comment type="caution">
    <text evidence="1">The sequence shown here is derived from an EMBL/GenBank/DDBJ whole genome shotgun (WGS) entry which is preliminary data.</text>
</comment>
<organism evidence="1 2">
    <name type="scientific">Naganishia friedmannii</name>
    <dbReference type="NCBI Taxonomy" id="89922"/>
    <lineage>
        <taxon>Eukaryota</taxon>
        <taxon>Fungi</taxon>
        <taxon>Dikarya</taxon>
        <taxon>Basidiomycota</taxon>
        <taxon>Agaricomycotina</taxon>
        <taxon>Tremellomycetes</taxon>
        <taxon>Filobasidiales</taxon>
        <taxon>Filobasidiaceae</taxon>
        <taxon>Naganishia</taxon>
    </lineage>
</organism>
<reference evidence="1" key="1">
    <citation type="submission" date="2023-04" db="EMBL/GenBank/DDBJ databases">
        <title>Draft Genome sequencing of Naganishia species isolated from polar environments using Oxford Nanopore Technology.</title>
        <authorList>
            <person name="Leo P."/>
            <person name="Venkateswaran K."/>
        </authorList>
    </citation>
    <scope>NUCLEOTIDE SEQUENCE</scope>
    <source>
        <strain evidence="1">MNA-CCFEE 5423</strain>
    </source>
</reference>
<evidence type="ECO:0000313" key="1">
    <source>
        <dbReference type="EMBL" id="KAJ9092268.1"/>
    </source>
</evidence>
<dbReference type="Proteomes" id="UP001227268">
    <property type="component" value="Unassembled WGS sequence"/>
</dbReference>
<sequence length="404" mass="44601">MSYLATHLTYQFLPPLLSGVLANGIDGFVTRRRAGKKDPRRAGGGGAGGKGKRDAGAGGRAIVGRWLRNVGLEWQDGPAGSDGWRRNRVLSHALIIIGYLIYLTTTSILSNLAKPKLYNLLTITPHTPETGIKSAWRGLSRLYHPDKLGKGAAAEGEDGGVWVLMREAYEVLMDPTARMAYDRFGAKSIGWTHATTVRDYAVKGLEDMAICANNVKNRHIRFYLLAALATAELALLFSPTSSLIHRLTHFIAPNTLPFQWIAFFREQWTIISLAITQLHPLFFSRPVDLQGEGEAGIKAVFGIDGKDAQVMRGTMQRLGLLAQEMEIGNVVTFDQRRRVLLGAEEGVEQEDGRGRKEGERLMKLLKKEMENHDIQMKLANSPVGAPLWKQAREAHAGQVVDTAR</sequence>
<name>A0ACC2UZL3_9TREE</name>
<keyword evidence="2" id="KW-1185">Reference proteome</keyword>
<evidence type="ECO:0000313" key="2">
    <source>
        <dbReference type="Proteomes" id="UP001227268"/>
    </source>
</evidence>
<protein>
    <submittedName>
        <fullName evidence="1">Uncharacterized protein</fullName>
    </submittedName>
</protein>
<gene>
    <name evidence="1" type="ORF">QFC21_006910</name>
</gene>
<proteinExistence type="predicted"/>
<accession>A0ACC2UZL3</accession>
<dbReference type="EMBL" id="JASBWT010000040">
    <property type="protein sequence ID" value="KAJ9092268.1"/>
    <property type="molecule type" value="Genomic_DNA"/>
</dbReference>